<dbReference type="RefSeq" id="WP_138239265.1">
    <property type="nucleotide sequence ID" value="NZ_VBRY01000006.1"/>
</dbReference>
<dbReference type="InterPro" id="IPR045584">
    <property type="entry name" value="Pilin-like"/>
</dbReference>
<reference evidence="4 5" key="1">
    <citation type="journal article" date="2019" name="Appl. Environ. Microbiol.">
        <title>Environmental Evidence and Genomic Insight of Iron-oxidizing Bacteria Preference Towards More Corrosion Resistant Stainless Steel at Higher Salinities.</title>
        <authorList>
            <person name="Garrison C.E."/>
            <person name="Price K.A."/>
            <person name="Field E.K."/>
        </authorList>
    </citation>
    <scope>NUCLEOTIDE SEQUENCE [LARGE SCALE GENOMIC DNA]</scope>
    <source>
        <strain evidence="4 5">P3</strain>
    </source>
</reference>
<evidence type="ECO:0000256" key="2">
    <source>
        <dbReference type="ARBA" id="ARBA00022481"/>
    </source>
</evidence>
<feature type="transmembrane region" description="Helical" evidence="3">
    <location>
        <begin position="12"/>
        <end position="32"/>
    </location>
</feature>
<accession>A0A5R9GR01</accession>
<proteinExistence type="inferred from homology"/>
<evidence type="ECO:0000256" key="3">
    <source>
        <dbReference type="SAM" id="Phobius"/>
    </source>
</evidence>
<comment type="caution">
    <text evidence="4">The sequence shown here is derived from an EMBL/GenBank/DDBJ whole genome shotgun (WGS) entry which is preliminary data.</text>
</comment>
<sequence>MKMYNEKGFTLIELMIVVAIIGILAAIAIPQFSNYRTKAFNAAAAADANTGVTLFEAFYTDNNAYPKATTVGTGTLSLQLTSGSATGTTSWTLSTGVSAGSGINGGTAGQNYQIMTKHVAGDNCYSATDAAPSVAATSGGTKGTALATVGTCP</sequence>
<dbReference type="PANTHER" id="PTHR30093:SF34">
    <property type="entry name" value="PREPILIN PEPTIDASE-DEPENDENT PROTEIN D"/>
    <property type="match status" value="1"/>
</dbReference>
<evidence type="ECO:0000313" key="5">
    <source>
        <dbReference type="Proteomes" id="UP000306585"/>
    </source>
</evidence>
<dbReference type="PROSITE" id="PS00409">
    <property type="entry name" value="PROKAR_NTER_METHYL"/>
    <property type="match status" value="1"/>
</dbReference>
<dbReference type="Pfam" id="PF07963">
    <property type="entry name" value="N_methyl"/>
    <property type="match status" value="1"/>
</dbReference>
<gene>
    <name evidence="4" type="ORF">FEF65_07950</name>
</gene>
<evidence type="ECO:0000256" key="1">
    <source>
        <dbReference type="ARBA" id="ARBA00005233"/>
    </source>
</evidence>
<keyword evidence="3" id="KW-1133">Transmembrane helix</keyword>
<dbReference type="NCBIfam" id="TIGR02532">
    <property type="entry name" value="IV_pilin_GFxxxE"/>
    <property type="match status" value="1"/>
</dbReference>
<dbReference type="PANTHER" id="PTHR30093">
    <property type="entry name" value="GENERAL SECRETION PATHWAY PROTEIN G"/>
    <property type="match status" value="1"/>
</dbReference>
<name>A0A5R9GR01_9PROT</name>
<keyword evidence="3" id="KW-0812">Transmembrane</keyword>
<comment type="similarity">
    <text evidence="1">Belongs to the N-Me-Phe pilin family.</text>
</comment>
<dbReference type="OrthoDB" id="5296234at2"/>
<keyword evidence="5" id="KW-1185">Reference proteome</keyword>
<protein>
    <submittedName>
        <fullName evidence="4">Prepilin-type N-terminal cleavage/methylation domain-containing protein</fullName>
    </submittedName>
</protein>
<organism evidence="4 5">
    <name type="scientific">Mariprofundus erugo</name>
    <dbReference type="NCBI Taxonomy" id="2528639"/>
    <lineage>
        <taxon>Bacteria</taxon>
        <taxon>Pseudomonadati</taxon>
        <taxon>Pseudomonadota</taxon>
        <taxon>Candidatius Mariprofundia</taxon>
        <taxon>Mariprofundales</taxon>
        <taxon>Mariprofundaceae</taxon>
        <taxon>Mariprofundus</taxon>
    </lineage>
</organism>
<keyword evidence="3" id="KW-0472">Membrane</keyword>
<keyword evidence="2" id="KW-0488">Methylation</keyword>
<dbReference type="EMBL" id="VBRY01000006">
    <property type="protein sequence ID" value="TLS67349.1"/>
    <property type="molecule type" value="Genomic_DNA"/>
</dbReference>
<dbReference type="Proteomes" id="UP000306585">
    <property type="component" value="Unassembled WGS sequence"/>
</dbReference>
<dbReference type="AlphaFoldDB" id="A0A5R9GR01"/>
<dbReference type="Gene3D" id="3.30.700.10">
    <property type="entry name" value="Glycoprotein, Type 4 Pilin"/>
    <property type="match status" value="1"/>
</dbReference>
<evidence type="ECO:0000313" key="4">
    <source>
        <dbReference type="EMBL" id="TLS67349.1"/>
    </source>
</evidence>
<dbReference type="InterPro" id="IPR012902">
    <property type="entry name" value="N_methyl_site"/>
</dbReference>
<dbReference type="SUPFAM" id="SSF54523">
    <property type="entry name" value="Pili subunits"/>
    <property type="match status" value="1"/>
</dbReference>